<dbReference type="EMBL" id="STGY01000043">
    <property type="protein sequence ID" value="THV41499.1"/>
    <property type="molecule type" value="Genomic_DNA"/>
</dbReference>
<reference evidence="2 3" key="2">
    <citation type="submission" date="2019-05" db="EMBL/GenBank/DDBJ databases">
        <title>Glycomyces buryatensis sp. nov.</title>
        <authorList>
            <person name="Nikitina E."/>
        </authorList>
    </citation>
    <scope>NUCLEOTIDE SEQUENCE [LARGE SCALE GENOMIC DNA]</scope>
    <source>
        <strain evidence="2 3">18</strain>
    </source>
</reference>
<protein>
    <submittedName>
        <fullName evidence="2">Uncharacterized protein</fullName>
    </submittedName>
</protein>
<evidence type="ECO:0000313" key="3">
    <source>
        <dbReference type="Proteomes" id="UP000308760"/>
    </source>
</evidence>
<reference evidence="3" key="1">
    <citation type="submission" date="2019-04" db="EMBL/GenBank/DDBJ databases">
        <title>Nocardioides xinjiangensis sp. nov.</title>
        <authorList>
            <person name="Liu S."/>
        </authorList>
    </citation>
    <scope>NUCLEOTIDE SEQUENCE [LARGE SCALE GENOMIC DNA]</scope>
    <source>
        <strain evidence="3">18</strain>
    </source>
</reference>
<evidence type="ECO:0000313" key="2">
    <source>
        <dbReference type="EMBL" id="THV41499.1"/>
    </source>
</evidence>
<dbReference type="RefSeq" id="WP_136534642.1">
    <property type="nucleotide sequence ID" value="NZ_STGY01000043.1"/>
</dbReference>
<comment type="caution">
    <text evidence="2">The sequence shown here is derived from an EMBL/GenBank/DDBJ whole genome shotgun (WGS) entry which is preliminary data.</text>
</comment>
<feature type="transmembrane region" description="Helical" evidence="1">
    <location>
        <begin position="29"/>
        <end position="51"/>
    </location>
</feature>
<keyword evidence="1" id="KW-0472">Membrane</keyword>
<proteinExistence type="predicted"/>
<feature type="transmembrane region" description="Helical" evidence="1">
    <location>
        <begin position="87"/>
        <end position="108"/>
    </location>
</feature>
<keyword evidence="1" id="KW-1133">Transmembrane helix</keyword>
<keyword evidence="3" id="KW-1185">Reference proteome</keyword>
<dbReference type="AlphaFoldDB" id="A0A4S8QJE8"/>
<keyword evidence="1" id="KW-0812">Transmembrane</keyword>
<accession>A0A4S8QJE8</accession>
<organism evidence="2 3">
    <name type="scientific">Glycomyces buryatensis</name>
    <dbReference type="NCBI Taxonomy" id="2570927"/>
    <lineage>
        <taxon>Bacteria</taxon>
        <taxon>Bacillati</taxon>
        <taxon>Actinomycetota</taxon>
        <taxon>Actinomycetes</taxon>
        <taxon>Glycomycetales</taxon>
        <taxon>Glycomycetaceae</taxon>
        <taxon>Glycomyces</taxon>
    </lineage>
</organism>
<dbReference type="Proteomes" id="UP000308760">
    <property type="component" value="Unassembled WGS sequence"/>
</dbReference>
<evidence type="ECO:0000256" key="1">
    <source>
        <dbReference type="SAM" id="Phobius"/>
    </source>
</evidence>
<feature type="transmembrane region" description="Helical" evidence="1">
    <location>
        <begin position="211"/>
        <end position="232"/>
    </location>
</feature>
<feature type="transmembrane region" description="Helical" evidence="1">
    <location>
        <begin position="265"/>
        <end position="285"/>
    </location>
</feature>
<feature type="transmembrane region" description="Helical" evidence="1">
    <location>
        <begin position="305"/>
        <end position="326"/>
    </location>
</feature>
<sequence>MMTAALVGANFCLIAVVSMQVAGYVWWHGVFSELAACTLLLAAVVLVLVWLRLQWRLDRARTVRRLAKSELPFAETAARRLLRRRAFAVHSMMLLGVCAVFALVSGTLGDDPAWRALIDGDPGISPVTITSIGEVEKSSSRRGPRYSFEFTGSIPTSTSFHLVNDQISTKVDPRGTDNWDGLVWAVYDSDDVSSGIVFVDSYSEAVQVTRFPLTPVLGFGGYVLILLSAAAFSKPPSKWIAEVSEGGRLAYYRGNVHRLCRADMIILGFLGLVAGIVYLGCSLRLVPTTGFTDELFDAASTGVFVYGIAMHIVALFIANLLADLAIGDARVPLR</sequence>
<name>A0A4S8QJE8_9ACTN</name>
<dbReference type="OrthoDB" id="4713700at2"/>
<gene>
    <name evidence="2" type="ORF">FAB82_11270</name>
</gene>